<protein>
    <submittedName>
        <fullName evidence="1">Uncharacterized protein</fullName>
    </submittedName>
</protein>
<evidence type="ECO:0000313" key="2">
    <source>
        <dbReference type="Proteomes" id="UP001500630"/>
    </source>
</evidence>
<proteinExistence type="predicted"/>
<sequence>MTRLYEPWVERAIRAIMEGTPPGTDASFDDDVSYVRNLGLIRGTGAPEIANPIYREFLLRHSPLGADLLRREQQGPFSDEVLAEARLRIFGSSARNGGRM</sequence>
<gene>
    <name evidence="1" type="ORF">GCM10022419_112140</name>
</gene>
<comment type="caution">
    <text evidence="1">The sequence shown here is derived from an EMBL/GenBank/DDBJ whole genome shotgun (WGS) entry which is preliminary data.</text>
</comment>
<dbReference type="Proteomes" id="UP001500630">
    <property type="component" value="Unassembled WGS sequence"/>
</dbReference>
<dbReference type="EMBL" id="BAABDQ010000044">
    <property type="protein sequence ID" value="GAA3608769.1"/>
    <property type="molecule type" value="Genomic_DNA"/>
</dbReference>
<organism evidence="1 2">
    <name type="scientific">Nonomuraea rosea</name>
    <dbReference type="NCBI Taxonomy" id="638574"/>
    <lineage>
        <taxon>Bacteria</taxon>
        <taxon>Bacillati</taxon>
        <taxon>Actinomycetota</taxon>
        <taxon>Actinomycetes</taxon>
        <taxon>Streptosporangiales</taxon>
        <taxon>Streptosporangiaceae</taxon>
        <taxon>Nonomuraea</taxon>
    </lineage>
</organism>
<reference evidence="2" key="1">
    <citation type="journal article" date="2019" name="Int. J. Syst. Evol. Microbiol.">
        <title>The Global Catalogue of Microorganisms (GCM) 10K type strain sequencing project: providing services to taxonomists for standard genome sequencing and annotation.</title>
        <authorList>
            <consortium name="The Broad Institute Genomics Platform"/>
            <consortium name="The Broad Institute Genome Sequencing Center for Infectious Disease"/>
            <person name="Wu L."/>
            <person name="Ma J."/>
        </authorList>
    </citation>
    <scope>NUCLEOTIDE SEQUENCE [LARGE SCALE GENOMIC DNA]</scope>
    <source>
        <strain evidence="2">JCM 17326</strain>
    </source>
</reference>
<accession>A0ABP6ZIN5</accession>
<name>A0ABP6ZIN5_9ACTN</name>
<dbReference type="RefSeq" id="WP_345575274.1">
    <property type="nucleotide sequence ID" value="NZ_BAABDQ010000044.1"/>
</dbReference>
<keyword evidence="2" id="KW-1185">Reference proteome</keyword>
<evidence type="ECO:0000313" key="1">
    <source>
        <dbReference type="EMBL" id="GAA3608769.1"/>
    </source>
</evidence>